<reference evidence="4" key="1">
    <citation type="submission" date="2010-04" db="EMBL/GenBank/DDBJ databases">
        <authorList>
            <person name="Reid K.E."/>
            <person name="Liao N."/>
            <person name="Chan S."/>
            <person name="Docking R."/>
            <person name="Taylor G."/>
            <person name="Moore R."/>
            <person name="Mayo M."/>
            <person name="Munro S."/>
            <person name="King J."/>
            <person name="Yanchuk A."/>
            <person name="Holt R."/>
            <person name="Jones S."/>
            <person name="Marra M."/>
            <person name="Ritland C.E."/>
            <person name="Ritland K."/>
            <person name="Bohlmann J."/>
        </authorList>
    </citation>
    <scope>NUCLEOTIDE SEQUENCE</scope>
    <source>
        <tissue evidence="4">Bud</tissue>
    </source>
</reference>
<keyword evidence="2" id="KW-0679">Respiratory chain</keyword>
<dbReference type="GO" id="GO:0006979">
    <property type="term" value="P:response to oxidative stress"/>
    <property type="evidence" value="ECO:0007669"/>
    <property type="project" value="TreeGrafter"/>
</dbReference>
<keyword evidence="2" id="KW-0813">Transport</keyword>
<comment type="subcellular location">
    <subcellularLocation>
        <location evidence="2">Mitochondrion inner membrane</location>
        <topology evidence="2">Peripheral membrane protein</topology>
        <orientation evidence="2">Matrix side</orientation>
    </subcellularLocation>
</comment>
<feature type="region of interest" description="Disordered" evidence="3">
    <location>
        <begin position="91"/>
        <end position="194"/>
    </location>
</feature>
<dbReference type="OMA" id="FVRHFPP"/>
<feature type="compositionally biased region" description="Polar residues" evidence="3">
    <location>
        <begin position="158"/>
        <end position="194"/>
    </location>
</feature>
<keyword evidence="2" id="KW-0249">Electron transport</keyword>
<evidence type="ECO:0000256" key="2">
    <source>
        <dbReference type="RuleBase" id="RU363103"/>
    </source>
</evidence>
<dbReference type="AlphaFoldDB" id="D5A9G9"/>
<comment type="similarity">
    <text evidence="1 2">Belongs to the complex I NDUFA12 subunit family.</text>
</comment>
<feature type="compositionally biased region" description="Basic and acidic residues" evidence="3">
    <location>
        <begin position="137"/>
        <end position="156"/>
    </location>
</feature>
<dbReference type="GO" id="GO:0005743">
    <property type="term" value="C:mitochondrial inner membrane"/>
    <property type="evidence" value="ECO:0007669"/>
    <property type="project" value="UniProtKB-SubCell"/>
</dbReference>
<dbReference type="Pfam" id="PF05071">
    <property type="entry name" value="NDUFA12"/>
    <property type="match status" value="1"/>
</dbReference>
<organism evidence="4">
    <name type="scientific">Picea sitchensis</name>
    <name type="common">Sitka spruce</name>
    <name type="synonym">Pinus sitchensis</name>
    <dbReference type="NCBI Taxonomy" id="3332"/>
    <lineage>
        <taxon>Eukaryota</taxon>
        <taxon>Viridiplantae</taxon>
        <taxon>Streptophyta</taxon>
        <taxon>Embryophyta</taxon>
        <taxon>Tracheophyta</taxon>
        <taxon>Spermatophyta</taxon>
        <taxon>Pinopsida</taxon>
        <taxon>Pinidae</taxon>
        <taxon>Conifers I</taxon>
        <taxon>Pinales</taxon>
        <taxon>Pinaceae</taxon>
        <taxon>Picea</taxon>
    </lineage>
</organism>
<keyword evidence="2" id="KW-0496">Mitochondrion</keyword>
<proteinExistence type="evidence at transcript level"/>
<dbReference type="PANTHER" id="PTHR12910">
    <property type="entry name" value="NADH-UBIQUINONE OXIDOREDUCTASE SUBUNIT B17.2"/>
    <property type="match status" value="1"/>
</dbReference>
<protein>
    <recommendedName>
        <fullName evidence="2">NADH dehydrogenase [ubiquinone] 1 alpha subcomplex subunit 12</fullName>
    </recommendedName>
</protein>
<sequence length="194" mass="21865">MAKLVSRIVGWFRPNTMVGIDKSGNRYFTRTEDLDGFLKERRSVKFKSDSDPTTLPVEWISWLTGRRKEAPTPQEMLELEAQRERVKMNASILQKEEEKRRFRAKSLQQSMDSGDVGPPDLARFIQDFSDASIAHGEGGDVEKVSHETHENADRVSEPTGTGSSFRPGTWQPPESSEPTGTGQSFQPGTWQPPK</sequence>
<dbReference type="EMBL" id="BT122839">
    <property type="protein sequence ID" value="ADE76188.1"/>
    <property type="molecule type" value="mRNA"/>
</dbReference>
<keyword evidence="2" id="KW-0472">Membrane</keyword>
<comment type="function">
    <text evidence="2">Accessory subunit of the mitochondrial membrane respiratory chain NADH dehydrogenase (Complex I), that is believed not to be involved in catalysis. Complex I functions in the transfer of electrons from NADH to the respiratory chain. The immediate electron acceptor for the enzyme is believed to be ubiquinone.</text>
</comment>
<name>D5A9G9_PICSI</name>
<accession>D5A9G9</accession>
<evidence type="ECO:0000313" key="4">
    <source>
        <dbReference type="EMBL" id="ADE76188.1"/>
    </source>
</evidence>
<evidence type="ECO:0000256" key="1">
    <source>
        <dbReference type="ARBA" id="ARBA00007355"/>
    </source>
</evidence>
<dbReference type="GO" id="GO:0045271">
    <property type="term" value="C:respiratory chain complex I"/>
    <property type="evidence" value="ECO:0007669"/>
    <property type="project" value="InterPro"/>
</dbReference>
<dbReference type="PANTHER" id="PTHR12910:SF1">
    <property type="entry name" value="NADH DEHYDROGENASE [UBIQUINONE] 1 ALPHA SUBCOMPLEX SUBUNIT 12"/>
    <property type="match status" value="1"/>
</dbReference>
<evidence type="ECO:0000256" key="3">
    <source>
        <dbReference type="SAM" id="MobiDB-lite"/>
    </source>
</evidence>
<dbReference type="InterPro" id="IPR007763">
    <property type="entry name" value="NDUFA12"/>
</dbReference>
<keyword evidence="2" id="KW-0999">Mitochondrion inner membrane</keyword>